<accession>A0A2Z5QX48</accession>
<dbReference type="GO" id="GO:0003677">
    <property type="term" value="F:DNA binding"/>
    <property type="evidence" value="ECO:0007669"/>
    <property type="project" value="UniProtKB-KW"/>
</dbReference>
<gene>
    <name evidence="6" type="primary">lsr2</name>
    <name evidence="6" type="ORF">NCTC10207_00202</name>
    <name evidence="5" type="ORF">RA11412_0718</name>
</gene>
<proteinExistence type="predicted"/>
<dbReference type="KEGG" id="raj:RA11412_0718"/>
<keyword evidence="7" id="KW-1185">Reference proteome</keyword>
<dbReference type="Proteomes" id="UP000282386">
    <property type="component" value="Chromosome"/>
</dbReference>
<dbReference type="AlphaFoldDB" id="A0A2Z5QX48"/>
<evidence type="ECO:0000313" key="6">
    <source>
        <dbReference type="EMBL" id="VEI22136.1"/>
    </source>
</evidence>
<feature type="compositionally biased region" description="Basic and acidic residues" evidence="2">
    <location>
        <begin position="89"/>
        <end position="103"/>
    </location>
</feature>
<feature type="region of interest" description="Disordered" evidence="2">
    <location>
        <begin position="54"/>
        <end position="103"/>
    </location>
</feature>
<evidence type="ECO:0000256" key="2">
    <source>
        <dbReference type="SAM" id="MobiDB-lite"/>
    </source>
</evidence>
<dbReference type="EMBL" id="AP017895">
    <property type="protein sequence ID" value="BAV87017.1"/>
    <property type="molecule type" value="Genomic_DNA"/>
</dbReference>
<dbReference type="EMBL" id="LR134479">
    <property type="protein sequence ID" value="VEI22136.1"/>
    <property type="molecule type" value="Genomic_DNA"/>
</dbReference>
<evidence type="ECO:0000259" key="4">
    <source>
        <dbReference type="Pfam" id="PF23359"/>
    </source>
</evidence>
<evidence type="ECO:0000259" key="3">
    <source>
        <dbReference type="Pfam" id="PF11774"/>
    </source>
</evidence>
<dbReference type="InterPro" id="IPR024412">
    <property type="entry name" value="Lsr2_dim_dom"/>
</dbReference>
<dbReference type="InterPro" id="IPR036625">
    <property type="entry name" value="E3-bd_dom_sf"/>
</dbReference>
<name>A0A2Z5QX48_9MICC</name>
<protein>
    <submittedName>
        <fullName evidence="5 6">Lsr2</fullName>
    </submittedName>
</protein>
<reference evidence="6 8" key="2">
    <citation type="submission" date="2018-12" db="EMBL/GenBank/DDBJ databases">
        <authorList>
            <consortium name="Pathogen Informatics"/>
        </authorList>
    </citation>
    <scope>NUCLEOTIDE SEQUENCE [LARGE SCALE GENOMIC DNA]</scope>
    <source>
        <strain evidence="6 8">NCTC10207</strain>
    </source>
</reference>
<reference evidence="5 7" key="1">
    <citation type="submission" date="2016-10" db="EMBL/GenBank/DDBJ databases">
        <title>Genome sequence of Rothia aeria strain JCM11412.</title>
        <authorList>
            <person name="Nambu T."/>
        </authorList>
    </citation>
    <scope>NUCLEOTIDE SEQUENCE [LARGE SCALE GENOMIC DNA]</scope>
    <source>
        <strain evidence="5 7">JCM 11412</strain>
    </source>
</reference>
<dbReference type="Gene3D" id="4.10.320.10">
    <property type="entry name" value="E3-binding domain"/>
    <property type="match status" value="1"/>
</dbReference>
<dbReference type="InterPro" id="IPR042261">
    <property type="entry name" value="Lsr2-like_dimerization"/>
</dbReference>
<keyword evidence="1" id="KW-0238">DNA-binding</keyword>
<evidence type="ECO:0000313" key="8">
    <source>
        <dbReference type="Proteomes" id="UP000282386"/>
    </source>
</evidence>
<feature type="domain" description="Lsr2 dimerization" evidence="3">
    <location>
        <begin position="1"/>
        <end position="58"/>
    </location>
</feature>
<dbReference type="GeneID" id="93861649"/>
<sequence length="120" mass="13106">MAQKVRIILEDDLDGGPADETVRFGLDGGQYEIDLSNANAARLRDAIRPFASKARRVQNTSGSGRAGRGSRGAATAVKRNPETAAIRKWAKENGHEVSDRGRIHQEIQDAYYAALKKEQA</sequence>
<evidence type="ECO:0000313" key="5">
    <source>
        <dbReference type="EMBL" id="BAV87017.1"/>
    </source>
</evidence>
<dbReference type="InterPro" id="IPR055370">
    <property type="entry name" value="Lsr2_DNA-bd"/>
</dbReference>
<dbReference type="RefSeq" id="WP_023133547.1">
    <property type="nucleotide sequence ID" value="NZ_CAJPQC010000002.1"/>
</dbReference>
<dbReference type="Pfam" id="PF23359">
    <property type="entry name" value="Lsr2_DNA-bd"/>
    <property type="match status" value="1"/>
</dbReference>
<organism evidence="5 7">
    <name type="scientific">Rothia aeria</name>
    <dbReference type="NCBI Taxonomy" id="172042"/>
    <lineage>
        <taxon>Bacteria</taxon>
        <taxon>Bacillati</taxon>
        <taxon>Actinomycetota</taxon>
        <taxon>Actinomycetes</taxon>
        <taxon>Micrococcales</taxon>
        <taxon>Micrococcaceae</taxon>
        <taxon>Rothia</taxon>
    </lineage>
</organism>
<dbReference type="Pfam" id="PF11774">
    <property type="entry name" value="Lsr2"/>
    <property type="match status" value="1"/>
</dbReference>
<dbReference type="GO" id="GO:0016746">
    <property type="term" value="F:acyltransferase activity"/>
    <property type="evidence" value="ECO:0007669"/>
    <property type="project" value="InterPro"/>
</dbReference>
<evidence type="ECO:0000256" key="1">
    <source>
        <dbReference type="ARBA" id="ARBA00023125"/>
    </source>
</evidence>
<evidence type="ECO:0000313" key="7">
    <source>
        <dbReference type="Proteomes" id="UP000250241"/>
    </source>
</evidence>
<dbReference type="Proteomes" id="UP000250241">
    <property type="component" value="Chromosome"/>
</dbReference>
<feature type="domain" description="Lsr2 DNA-binding" evidence="4">
    <location>
        <begin position="80"/>
        <end position="114"/>
    </location>
</feature>
<dbReference type="Gene3D" id="3.30.60.230">
    <property type="entry name" value="Lsr2, dimerization domain"/>
    <property type="match status" value="1"/>
</dbReference>